<evidence type="ECO:0000256" key="2">
    <source>
        <dbReference type="PROSITE-ProRule" id="PRU00708"/>
    </source>
</evidence>
<accession>A0AA36JB22</accession>
<dbReference type="InterPro" id="IPR011990">
    <property type="entry name" value="TPR-like_helical_dom_sf"/>
</dbReference>
<dbReference type="PANTHER" id="PTHR47447:SF17">
    <property type="entry name" value="OS12G0638900 PROTEIN"/>
    <property type="match status" value="1"/>
</dbReference>
<organism evidence="3 4">
    <name type="scientific">Effrenium voratum</name>
    <dbReference type="NCBI Taxonomy" id="2562239"/>
    <lineage>
        <taxon>Eukaryota</taxon>
        <taxon>Sar</taxon>
        <taxon>Alveolata</taxon>
        <taxon>Dinophyceae</taxon>
        <taxon>Suessiales</taxon>
        <taxon>Symbiodiniaceae</taxon>
        <taxon>Effrenium</taxon>
    </lineage>
</organism>
<dbReference type="Gene3D" id="1.25.40.10">
    <property type="entry name" value="Tetratricopeptide repeat domain"/>
    <property type="match status" value="1"/>
</dbReference>
<reference evidence="3" key="1">
    <citation type="submission" date="2023-08" db="EMBL/GenBank/DDBJ databases">
        <authorList>
            <person name="Chen Y."/>
            <person name="Shah S."/>
            <person name="Dougan E. K."/>
            <person name="Thang M."/>
            <person name="Chan C."/>
        </authorList>
    </citation>
    <scope>NUCLEOTIDE SEQUENCE</scope>
</reference>
<feature type="repeat" description="PPR" evidence="2">
    <location>
        <begin position="166"/>
        <end position="200"/>
    </location>
</feature>
<dbReference type="AlphaFoldDB" id="A0AA36JB22"/>
<keyword evidence="1" id="KW-0677">Repeat</keyword>
<evidence type="ECO:0000256" key="1">
    <source>
        <dbReference type="ARBA" id="ARBA00022737"/>
    </source>
</evidence>
<keyword evidence="4" id="KW-1185">Reference proteome</keyword>
<dbReference type="PANTHER" id="PTHR47447">
    <property type="entry name" value="OS03G0856100 PROTEIN"/>
    <property type="match status" value="1"/>
</dbReference>
<dbReference type="EMBL" id="CAUJNA010003450">
    <property type="protein sequence ID" value="CAJ1402372.1"/>
    <property type="molecule type" value="Genomic_DNA"/>
</dbReference>
<dbReference type="Proteomes" id="UP001178507">
    <property type="component" value="Unassembled WGS sequence"/>
</dbReference>
<dbReference type="NCBIfam" id="TIGR00756">
    <property type="entry name" value="PPR"/>
    <property type="match status" value="1"/>
</dbReference>
<gene>
    <name evidence="3" type="ORF">EVOR1521_LOCUS25284</name>
</gene>
<dbReference type="PROSITE" id="PS51375">
    <property type="entry name" value="PPR"/>
    <property type="match status" value="1"/>
</dbReference>
<protein>
    <recommendedName>
        <fullName evidence="5">Pentatricopeptide repeat-containing protein, chloroplastic</fullName>
    </recommendedName>
</protein>
<evidence type="ECO:0008006" key="5">
    <source>
        <dbReference type="Google" id="ProtNLM"/>
    </source>
</evidence>
<proteinExistence type="predicted"/>
<name>A0AA36JB22_9DINO</name>
<sequence>MSDEAELREQLGQEEDEVPEADSISLSIVIRACGQGRRWTEALRLFHFRPRREFASPLGAAAALLRNEPTETEAELMMRNATITACDKASAWVAALQLLPGDLCGSNSALSACAKRSRWQKALALLDQMPRKDIISYNTCITACRELWAKALALLQEAQNLQLRLTTISFNAAIASCDKGHRWQKAVEIFEAMRFARVQPSQVTYNSLISACEVGLPLQQLLRLTQHPAAFAASAAACAKQRAWAAAVWSLAQAPKIPLGAGQATLKACAEALQWRCVLDLLAIGVGRCEEAAGTALALAGKAKPGAALDESRRPVAREAVVSSSHLMPLADGS</sequence>
<dbReference type="Pfam" id="PF01535">
    <property type="entry name" value="PPR"/>
    <property type="match status" value="2"/>
</dbReference>
<evidence type="ECO:0000313" key="4">
    <source>
        <dbReference type="Proteomes" id="UP001178507"/>
    </source>
</evidence>
<dbReference type="Pfam" id="PF13041">
    <property type="entry name" value="PPR_2"/>
    <property type="match status" value="1"/>
</dbReference>
<comment type="caution">
    <text evidence="3">The sequence shown here is derived from an EMBL/GenBank/DDBJ whole genome shotgun (WGS) entry which is preliminary data.</text>
</comment>
<evidence type="ECO:0000313" key="3">
    <source>
        <dbReference type="EMBL" id="CAJ1402372.1"/>
    </source>
</evidence>
<dbReference type="InterPro" id="IPR002885">
    <property type="entry name" value="PPR_rpt"/>
</dbReference>